<dbReference type="InterPro" id="IPR036291">
    <property type="entry name" value="NAD(P)-bd_dom_sf"/>
</dbReference>
<dbReference type="EMBL" id="CP086322">
    <property type="protein sequence ID" value="UQA94377.1"/>
    <property type="molecule type" value="Genomic_DNA"/>
</dbReference>
<dbReference type="InterPro" id="IPR050700">
    <property type="entry name" value="YIM1/Zinc_Alcohol_DH_Fams"/>
</dbReference>
<dbReference type="Pfam" id="PF13602">
    <property type="entry name" value="ADH_zinc_N_2"/>
    <property type="match status" value="1"/>
</dbReference>
<dbReference type="SMART" id="SM00829">
    <property type="entry name" value="PKS_ER"/>
    <property type="match status" value="1"/>
</dbReference>
<evidence type="ECO:0000259" key="1">
    <source>
        <dbReference type="SMART" id="SM00829"/>
    </source>
</evidence>
<dbReference type="PANTHER" id="PTHR11695:SF294">
    <property type="entry name" value="RETICULON-4-INTERACTING PROTEIN 1, MITOCHONDRIAL"/>
    <property type="match status" value="1"/>
</dbReference>
<dbReference type="PANTHER" id="PTHR11695">
    <property type="entry name" value="ALCOHOL DEHYDROGENASE RELATED"/>
    <property type="match status" value="1"/>
</dbReference>
<dbReference type="SUPFAM" id="SSF51735">
    <property type="entry name" value="NAD(P)-binding Rossmann-fold domains"/>
    <property type="match status" value="1"/>
</dbReference>
<organism evidence="2 3">
    <name type="scientific">Streptomyces halobius</name>
    <dbReference type="NCBI Taxonomy" id="2879846"/>
    <lineage>
        <taxon>Bacteria</taxon>
        <taxon>Bacillati</taxon>
        <taxon>Actinomycetota</taxon>
        <taxon>Actinomycetes</taxon>
        <taxon>Kitasatosporales</taxon>
        <taxon>Streptomycetaceae</taxon>
        <taxon>Streptomyces</taxon>
    </lineage>
</organism>
<evidence type="ECO:0000313" key="2">
    <source>
        <dbReference type="EMBL" id="UQA94377.1"/>
    </source>
</evidence>
<accession>A0ABY4M9G0</accession>
<dbReference type="CDD" id="cd05289">
    <property type="entry name" value="MDR_like_2"/>
    <property type="match status" value="1"/>
</dbReference>
<evidence type="ECO:0000313" key="3">
    <source>
        <dbReference type="Proteomes" id="UP000830115"/>
    </source>
</evidence>
<dbReference type="Gene3D" id="3.90.180.10">
    <property type="entry name" value="Medium-chain alcohol dehydrogenases, catalytic domain"/>
    <property type="match status" value="1"/>
</dbReference>
<name>A0ABY4M9G0_9ACTN</name>
<dbReference type="Proteomes" id="UP000830115">
    <property type="component" value="Chromosome"/>
</dbReference>
<gene>
    <name evidence="2" type="ORF">K9S39_23190</name>
</gene>
<protein>
    <submittedName>
        <fullName evidence="2">NADP-dependent oxidoreductase</fullName>
    </submittedName>
</protein>
<keyword evidence="3" id="KW-1185">Reference proteome</keyword>
<feature type="domain" description="Enoyl reductase (ER)" evidence="1">
    <location>
        <begin position="10"/>
        <end position="311"/>
    </location>
</feature>
<dbReference type="SUPFAM" id="SSF50129">
    <property type="entry name" value="GroES-like"/>
    <property type="match status" value="1"/>
</dbReference>
<dbReference type="InterPro" id="IPR011032">
    <property type="entry name" value="GroES-like_sf"/>
</dbReference>
<proteinExistence type="predicted"/>
<reference evidence="2" key="1">
    <citation type="submission" date="2021-10" db="EMBL/GenBank/DDBJ databases">
        <title>Streptomyces nigrumlapis sp.nov.,an antimicrobial producing actinobacterium isolated from Black Gobi rocks.</title>
        <authorList>
            <person name="Wen Y."/>
            <person name="Zhang W."/>
            <person name="Liu X.G."/>
        </authorList>
    </citation>
    <scope>NUCLEOTIDE SEQUENCE</scope>
    <source>
        <strain evidence="2">ST13-2-2</strain>
    </source>
</reference>
<dbReference type="InterPro" id="IPR020843">
    <property type="entry name" value="ER"/>
</dbReference>
<sequence>MRAVAVSAFGEQPQLMDLPQPEPGPGEVLVRLAAAGLNPVDWKIADGMFGDAKPASFPLVLGTDGAGEVVGIGTGVRRFTVGDAVFGQFQRPEQGGGSYCELAVADENSIAPAARSVTYATSAALPTAGMTAYNLVEETRVSEGLRVLIVGATGGVGTLATQLAHGRGADVIATARPVNADLMMTLGATETVDHTQGPVADQVLARHPEGVDVLLDLTSGPEEFDAMTRAVRDGGTAVSTIGSADADALTEKNLRGFNFANRPSPQLLEILAGQVDAGRLTVLVGREVPLEEAPDALELSRSGRARGKTVLAITG</sequence>
<dbReference type="Pfam" id="PF08240">
    <property type="entry name" value="ADH_N"/>
    <property type="match status" value="1"/>
</dbReference>
<dbReference type="Gene3D" id="3.40.50.720">
    <property type="entry name" value="NAD(P)-binding Rossmann-like Domain"/>
    <property type="match status" value="1"/>
</dbReference>
<dbReference type="InterPro" id="IPR013154">
    <property type="entry name" value="ADH-like_N"/>
</dbReference>
<dbReference type="RefSeq" id="WP_248865249.1">
    <property type="nucleotide sequence ID" value="NZ_CP086322.1"/>
</dbReference>